<dbReference type="Gene3D" id="1.10.10.2830">
    <property type="match status" value="1"/>
</dbReference>
<dbReference type="SMART" id="SM00470">
    <property type="entry name" value="ParB"/>
    <property type="match status" value="1"/>
</dbReference>
<evidence type="ECO:0000313" key="3">
    <source>
        <dbReference type="EMBL" id="PBJ39106.1"/>
    </source>
</evidence>
<dbReference type="InterPro" id="IPR050336">
    <property type="entry name" value="Chromosome_partition/occlusion"/>
</dbReference>
<dbReference type="InterPro" id="IPR036086">
    <property type="entry name" value="ParB/Sulfiredoxin_sf"/>
</dbReference>
<sequence>MTTAKAKASTATKATPLGTLEHIDPNTLDLGKNVRDHVDLDPEFTASIAEHGVLAPLTAIRAADGTITVREGQCRTLAARAAGLATVPVYITDDTAADDTSRTVQRVTQQITLNDKRRALTEAQRAKGIQELLIAGLTPTKVAKALTVPKAVVEAAATAAGSSSALEAMDHSQLTIEQAAALVEFEDDPDAIAYLVQAHSPGEFDHRVSERRQHAATAAARAEAATAYIAQGYTMLAGRPSWGDSNDLYKYRLHSLCTPDGKSAPDDAPATNPALWAVWLEEMPAFIDTRTGDDVPEHEVDWDVDANDHDTPAEDGYVHPRYVQEVTRFEPAYYCKDVAAAGLMTWSERHQGNGSRDSAGAGKNAEERKEAERREKRKVVALNKLGVAAEEVRKAWVKDKLLTRKTPPKGAAIFIATQLSAHPSLLVGHRADDTAAALLGSESVSKTVKGLPPTGDGRATVILLGLLLGALEEETPKDAWRRSYSTYSKDYLTFLAANGYELSDIEKVITNAMKADKLYDKLVSDQATTAQVA</sequence>
<name>A0A2A3LD56_MYCAV</name>
<dbReference type="CDD" id="cd16387">
    <property type="entry name" value="ParB_N_Srx"/>
    <property type="match status" value="1"/>
</dbReference>
<reference evidence="3 4" key="1">
    <citation type="journal article" date="2017" name="Genome Biol. Evol.">
        <title>Population Structure and Local Adaptation of MAC Lung Disease Agent Mycobacterium avium subsp. hominissuis.</title>
        <authorList>
            <person name="Yano H."/>
            <person name="Iwamoto T."/>
            <person name="Nishiuchi Y."/>
            <person name="Nakajima C."/>
            <person name="Starkova D.A."/>
            <person name="Mokrousov I."/>
            <person name="Narvskaya O."/>
            <person name="Yoshida S."/>
            <person name="Arikawa K."/>
            <person name="Nakanishi N."/>
            <person name="Osaki K."/>
            <person name="Nakagawa I."/>
            <person name="Ato M."/>
            <person name="Suzuki Y."/>
            <person name="Maruyama F."/>
        </authorList>
    </citation>
    <scope>NUCLEOTIDE SEQUENCE [LARGE SCALE GENOMIC DNA]</scope>
    <source>
        <strain evidence="3 4">OCU466</strain>
    </source>
</reference>
<dbReference type="GO" id="GO:0007059">
    <property type="term" value="P:chromosome segregation"/>
    <property type="evidence" value="ECO:0007669"/>
    <property type="project" value="TreeGrafter"/>
</dbReference>
<dbReference type="GO" id="GO:0005694">
    <property type="term" value="C:chromosome"/>
    <property type="evidence" value="ECO:0007669"/>
    <property type="project" value="TreeGrafter"/>
</dbReference>
<dbReference type="EMBL" id="LBGZ01000029">
    <property type="protein sequence ID" value="PBJ39106.1"/>
    <property type="molecule type" value="Genomic_DNA"/>
</dbReference>
<gene>
    <name evidence="3" type="ORF">XV03_03785</name>
</gene>
<proteinExistence type="predicted"/>
<dbReference type="PANTHER" id="PTHR33375">
    <property type="entry name" value="CHROMOSOME-PARTITIONING PROTEIN PARB-RELATED"/>
    <property type="match status" value="1"/>
</dbReference>
<organism evidence="3 4">
    <name type="scientific">Mycobacterium avium subsp. hominissuis</name>
    <dbReference type="NCBI Taxonomy" id="439334"/>
    <lineage>
        <taxon>Bacteria</taxon>
        <taxon>Bacillati</taxon>
        <taxon>Actinomycetota</taxon>
        <taxon>Actinomycetes</taxon>
        <taxon>Mycobacteriales</taxon>
        <taxon>Mycobacteriaceae</taxon>
        <taxon>Mycobacterium</taxon>
        <taxon>Mycobacterium avium complex (MAC)</taxon>
    </lineage>
</organism>
<feature type="region of interest" description="Disordered" evidence="1">
    <location>
        <begin position="350"/>
        <end position="374"/>
    </location>
</feature>
<comment type="caution">
    <text evidence="3">The sequence shown here is derived from an EMBL/GenBank/DDBJ whole genome shotgun (WGS) entry which is preliminary data.</text>
</comment>
<evidence type="ECO:0000259" key="2">
    <source>
        <dbReference type="SMART" id="SM00470"/>
    </source>
</evidence>
<dbReference type="Gene3D" id="3.90.1530.10">
    <property type="entry name" value="Conserved hypothetical protein from pyrococcus furiosus pfu- 392566-001, ParB domain"/>
    <property type="match status" value="1"/>
</dbReference>
<protein>
    <submittedName>
        <fullName evidence="3">Nuclease</fullName>
    </submittedName>
</protein>
<dbReference type="AlphaFoldDB" id="A0A2A3LD56"/>
<feature type="domain" description="ParB-like N-terminal" evidence="2">
    <location>
        <begin position="21"/>
        <end position="108"/>
    </location>
</feature>
<dbReference type="SUPFAM" id="SSF110849">
    <property type="entry name" value="ParB/Sulfiredoxin"/>
    <property type="match status" value="1"/>
</dbReference>
<evidence type="ECO:0000313" key="4">
    <source>
        <dbReference type="Proteomes" id="UP000218842"/>
    </source>
</evidence>
<feature type="compositionally biased region" description="Basic and acidic residues" evidence="1">
    <location>
        <begin position="364"/>
        <end position="374"/>
    </location>
</feature>
<evidence type="ECO:0000256" key="1">
    <source>
        <dbReference type="SAM" id="MobiDB-lite"/>
    </source>
</evidence>
<accession>A0A2A3LD56</accession>
<dbReference type="PANTHER" id="PTHR33375:SF1">
    <property type="entry name" value="CHROMOSOME-PARTITIONING PROTEIN PARB-RELATED"/>
    <property type="match status" value="1"/>
</dbReference>
<dbReference type="RefSeq" id="WP_071321593.1">
    <property type="nucleotide sequence ID" value="NZ_BDNC01000130.1"/>
</dbReference>
<dbReference type="InterPro" id="IPR003115">
    <property type="entry name" value="ParB_N"/>
</dbReference>
<dbReference type="Proteomes" id="UP000218842">
    <property type="component" value="Unassembled WGS sequence"/>
</dbReference>